<dbReference type="SFLD" id="SFLDG00358">
    <property type="entry name" value="Main_(cytGST)"/>
    <property type="match status" value="1"/>
</dbReference>
<evidence type="ECO:0000256" key="1">
    <source>
        <dbReference type="ARBA" id="ARBA00011738"/>
    </source>
</evidence>
<evidence type="ECO:0000259" key="2">
    <source>
        <dbReference type="PROSITE" id="PS50404"/>
    </source>
</evidence>
<dbReference type="InterPro" id="IPR036249">
    <property type="entry name" value="Thioredoxin-like_sf"/>
</dbReference>
<dbReference type="SFLD" id="SFLDG01153">
    <property type="entry name" value="Main.4:_Theta-like"/>
    <property type="match status" value="1"/>
</dbReference>
<feature type="domain" description="GST N-terminal" evidence="2">
    <location>
        <begin position="1"/>
        <end position="82"/>
    </location>
</feature>
<feature type="domain" description="GST C-terminal" evidence="3">
    <location>
        <begin position="89"/>
        <end position="220"/>
    </location>
</feature>
<dbReference type="FunFam" id="1.20.1050.10:FF:000007">
    <property type="entry name" value="Glutathione S-transferase 1-1"/>
    <property type="match status" value="1"/>
</dbReference>
<accession>A0A7R9BMC1</accession>
<reference evidence="4" key="1">
    <citation type="submission" date="2020-11" db="EMBL/GenBank/DDBJ databases">
        <authorList>
            <person name="Tran Van P."/>
        </authorList>
    </citation>
    <scope>NUCLEOTIDE SEQUENCE</scope>
</reference>
<dbReference type="PANTHER" id="PTHR43969:SF9">
    <property type="entry name" value="GLUTATHIONE S TRANSFERASE D10, ISOFORM A-RELATED"/>
    <property type="match status" value="1"/>
</dbReference>
<dbReference type="CDD" id="cd03177">
    <property type="entry name" value="GST_C_Delta_Epsilon"/>
    <property type="match status" value="1"/>
</dbReference>
<dbReference type="PROSITE" id="PS51354">
    <property type="entry name" value="GLUTAREDOXIN_2"/>
    <property type="match status" value="1"/>
</dbReference>
<name>A0A7R9BMC1_9CRUS</name>
<comment type="subunit">
    <text evidence="1">Homodimer.</text>
</comment>
<dbReference type="Proteomes" id="UP000678499">
    <property type="component" value="Unassembled WGS sequence"/>
</dbReference>
<dbReference type="InterPro" id="IPR004046">
    <property type="entry name" value="GST_C"/>
</dbReference>
<dbReference type="EMBL" id="CAJPEX010000669">
    <property type="protein sequence ID" value="CAG0916784.1"/>
    <property type="molecule type" value="Genomic_DNA"/>
</dbReference>
<dbReference type="InterPro" id="IPR036282">
    <property type="entry name" value="Glutathione-S-Trfase_C_sf"/>
</dbReference>
<sequence>MGITLYYLPHSPPCRAVHLLAKELGLEIEIKTVNLLENEHLNPEFIAINPMHTVPALDDNGFVIWESHAIMQYLANKYGKEDDGWYPKDPEKRAIVDNRMFFDDGTLFSAMRGYVYPVFRQEVEHFSSSLRTKMKEALGWLDGFIEKSGGWVAGPNKTIADICLVGTMSNIEKMPGIHDFEVSTYKHIEEWMTRCKAELKDYDETMEQGAYKWLEVFKKIAEGKEIK</sequence>
<dbReference type="Pfam" id="PF02798">
    <property type="entry name" value="GST_N"/>
    <property type="match status" value="1"/>
</dbReference>
<dbReference type="InterPro" id="IPR010987">
    <property type="entry name" value="Glutathione-S-Trfase_C-like"/>
</dbReference>
<dbReference type="OrthoDB" id="2309723at2759"/>
<dbReference type="PROSITE" id="PS50404">
    <property type="entry name" value="GST_NTER"/>
    <property type="match status" value="1"/>
</dbReference>
<proteinExistence type="predicted"/>
<organism evidence="4">
    <name type="scientific">Notodromas monacha</name>
    <dbReference type="NCBI Taxonomy" id="399045"/>
    <lineage>
        <taxon>Eukaryota</taxon>
        <taxon>Metazoa</taxon>
        <taxon>Ecdysozoa</taxon>
        <taxon>Arthropoda</taxon>
        <taxon>Crustacea</taxon>
        <taxon>Oligostraca</taxon>
        <taxon>Ostracoda</taxon>
        <taxon>Podocopa</taxon>
        <taxon>Podocopida</taxon>
        <taxon>Cypridocopina</taxon>
        <taxon>Cypridoidea</taxon>
        <taxon>Cyprididae</taxon>
        <taxon>Notodromas</taxon>
    </lineage>
</organism>
<dbReference type="InterPro" id="IPR040079">
    <property type="entry name" value="Glutathione_S-Trfase"/>
</dbReference>
<evidence type="ECO:0000259" key="3">
    <source>
        <dbReference type="PROSITE" id="PS50405"/>
    </source>
</evidence>
<dbReference type="SFLD" id="SFLDS00019">
    <property type="entry name" value="Glutathione_Transferase_(cytos"/>
    <property type="match status" value="1"/>
</dbReference>
<protein>
    <submittedName>
        <fullName evidence="4">Uncharacterized protein</fullName>
    </submittedName>
</protein>
<dbReference type="PROSITE" id="PS50405">
    <property type="entry name" value="GST_CTER"/>
    <property type="match status" value="1"/>
</dbReference>
<dbReference type="PANTHER" id="PTHR43969">
    <property type="entry name" value="GLUTATHIONE S TRANSFERASE D10, ISOFORM A-RELATED"/>
    <property type="match status" value="1"/>
</dbReference>
<dbReference type="FunFam" id="3.40.30.10:FF:000034">
    <property type="entry name" value="glutathione S-transferase 1"/>
    <property type="match status" value="1"/>
</dbReference>
<dbReference type="EMBL" id="OA882706">
    <property type="protein sequence ID" value="CAD7276632.1"/>
    <property type="molecule type" value="Genomic_DNA"/>
</dbReference>
<dbReference type="GO" id="GO:0004364">
    <property type="term" value="F:glutathione transferase activity"/>
    <property type="evidence" value="ECO:0007669"/>
    <property type="project" value="TreeGrafter"/>
</dbReference>
<dbReference type="Gene3D" id="3.40.30.10">
    <property type="entry name" value="Glutaredoxin"/>
    <property type="match status" value="1"/>
</dbReference>
<dbReference type="Gene3D" id="1.20.1050.10">
    <property type="match status" value="1"/>
</dbReference>
<dbReference type="GO" id="GO:0006749">
    <property type="term" value="P:glutathione metabolic process"/>
    <property type="evidence" value="ECO:0007669"/>
    <property type="project" value="TreeGrafter"/>
</dbReference>
<keyword evidence="5" id="KW-1185">Reference proteome</keyword>
<evidence type="ECO:0000313" key="5">
    <source>
        <dbReference type="Proteomes" id="UP000678499"/>
    </source>
</evidence>
<dbReference type="InterPro" id="IPR004045">
    <property type="entry name" value="Glutathione_S-Trfase_N"/>
</dbReference>
<dbReference type="SUPFAM" id="SSF47616">
    <property type="entry name" value="GST C-terminal domain-like"/>
    <property type="match status" value="1"/>
</dbReference>
<dbReference type="AlphaFoldDB" id="A0A7R9BMC1"/>
<evidence type="ECO:0000313" key="4">
    <source>
        <dbReference type="EMBL" id="CAD7276632.1"/>
    </source>
</evidence>
<dbReference type="CDD" id="cd03045">
    <property type="entry name" value="GST_N_Delta_Epsilon"/>
    <property type="match status" value="1"/>
</dbReference>
<gene>
    <name evidence="4" type="ORF">NMOB1V02_LOCUS4385</name>
</gene>
<dbReference type="Pfam" id="PF14497">
    <property type="entry name" value="GST_C_3"/>
    <property type="match status" value="1"/>
</dbReference>
<dbReference type="SUPFAM" id="SSF52833">
    <property type="entry name" value="Thioredoxin-like"/>
    <property type="match status" value="1"/>
</dbReference>